<dbReference type="SUPFAM" id="SSF50978">
    <property type="entry name" value="WD40 repeat-like"/>
    <property type="match status" value="2"/>
</dbReference>
<evidence type="ECO:0000256" key="1">
    <source>
        <dbReference type="ARBA" id="ARBA00010226"/>
    </source>
</evidence>
<sequence>FTNLCGTVHKGGNVIFTPDGNSLLSAVGNRVTHFDLVNHATRTLPFETRSDIDRMAVSPNGLLLLIVDRDGYAVLCNLPRRVALKRFNFKARVHDVKFSPNGRFLAVTHQKLVQVWRTPGQDKKFVSFSLYRRLVGHTTPVSCLDWSHDSRFIVAGGQDATARIFSLDPIPGFRPFILGAHRERIMYCAFAHESHDVYTISRDGTLLHWHSFDETVQIRDSAGDSSENDEEAKTVAVALPRWRTSAADRHYFMQHHAKVTCAVLHKPSSILTVGFTNGVFALYEVPEFSNIHSLSVSQKRITSVAVNATGEWLALASSKLGQLLVWEWQSESYILKQQGHFYDSNVVAFSPNGQLMASGGDDGKVKLWNTSTGFCVVTFKEHLAGVTGLVFVQSGLAVLSASLDGTVRAFDTTRYRNFRTMTSPHPSQFGSLATDASGELVCAGCLETFEIFVWSLQTGKLVDVISGHEGPVSALAFHPTEATLISTSWDKSIKLWSLYDNQNARETVELGSDAVALAMSPIGSEIAVSTLNGILSFFSVPELISKGTLEIRRDLRLGRSTADKVSSTQLRAGKTFSSLCFTPDGEFLLAGGQSKFVCLYHGRNKVLLKQFALSSNLSMDAMLKRLNSKYDSEAGNLMEIDDDESGSDLEERVNFNLPGVKKGDLSSRRTRPEIRCKAVSFAPSGRSFVAATTEGLVLFSIDDSEIFDPFDLDIDVTPENVRAALDRGDVLSGLVLSFRLNDAELIRAAVEATRVEDIPALAQNLSQFYLKPMLELLARQLEKSRHLDFYLHWTLALLNHHGRHVRDNAPRYRPAIRDVQKALSIQSQQLGDLMERNRFSLAFLSSD</sequence>
<dbReference type="GO" id="GO:0032040">
    <property type="term" value="C:small-subunit processome"/>
    <property type="evidence" value="ECO:0000318"/>
    <property type="project" value="GO_Central"/>
</dbReference>
<dbReference type="GO" id="GO:0000462">
    <property type="term" value="P:maturation of SSU-rRNA from tricistronic rRNA transcript (SSU-rRNA, 5.8S rRNA, LSU-rRNA)"/>
    <property type="evidence" value="ECO:0000318"/>
    <property type="project" value="GO_Central"/>
</dbReference>
<feature type="repeat" description="WD" evidence="4">
    <location>
        <begin position="337"/>
        <end position="378"/>
    </location>
</feature>
<dbReference type="GO" id="GO:0034388">
    <property type="term" value="C:Pwp2p-containing subcomplex of 90S preribosome"/>
    <property type="evidence" value="ECO:0000318"/>
    <property type="project" value="GO_Central"/>
</dbReference>
<dbReference type="RefSeq" id="XP_001745119.1">
    <property type="nucleotide sequence ID" value="XM_001745067.1"/>
</dbReference>
<keyword evidence="3" id="KW-0677">Repeat</keyword>
<dbReference type="OMA" id="VYEWQSE"/>
<organism evidence="6 7">
    <name type="scientific">Monosiga brevicollis</name>
    <name type="common">Choanoflagellate</name>
    <dbReference type="NCBI Taxonomy" id="81824"/>
    <lineage>
        <taxon>Eukaryota</taxon>
        <taxon>Choanoflagellata</taxon>
        <taxon>Craspedida</taxon>
        <taxon>Salpingoecidae</taxon>
        <taxon>Monosiga</taxon>
    </lineage>
</organism>
<dbReference type="PANTHER" id="PTHR19858">
    <property type="entry name" value="WD40 REPEAT PROTEIN"/>
    <property type="match status" value="1"/>
</dbReference>
<dbReference type="AlphaFoldDB" id="A9UXA0"/>
<feature type="non-terminal residue" evidence="6">
    <location>
        <position position="1"/>
    </location>
</feature>
<dbReference type="FunCoup" id="A9UXA0">
    <property type="interactions" value="539"/>
</dbReference>
<gene>
    <name evidence="6" type="ORF">MONBRDRAFT_16453</name>
</gene>
<dbReference type="InParanoid" id="A9UXA0"/>
<dbReference type="GO" id="GO:0000028">
    <property type="term" value="P:ribosomal small subunit assembly"/>
    <property type="evidence" value="ECO:0000318"/>
    <property type="project" value="GO_Central"/>
</dbReference>
<feature type="domain" description="Small-subunit processome Utp12" evidence="5">
    <location>
        <begin position="741"/>
        <end position="845"/>
    </location>
</feature>
<evidence type="ECO:0000259" key="5">
    <source>
        <dbReference type="Pfam" id="PF04003"/>
    </source>
</evidence>
<name>A9UXA0_MONBE</name>
<dbReference type="GeneID" id="5890333"/>
<dbReference type="FunFam" id="2.130.10.10:FF:001828">
    <property type="entry name" value="Predicted protein"/>
    <property type="match status" value="1"/>
</dbReference>
<dbReference type="Gene3D" id="2.130.10.10">
    <property type="entry name" value="YVTN repeat-like/Quinoprotein amine dehydrogenase"/>
    <property type="match status" value="3"/>
</dbReference>
<dbReference type="InterPro" id="IPR027145">
    <property type="entry name" value="PWP2"/>
</dbReference>
<dbReference type="PROSITE" id="PS50082">
    <property type="entry name" value="WD_REPEATS_2"/>
    <property type="match status" value="4"/>
</dbReference>
<dbReference type="Proteomes" id="UP000001357">
    <property type="component" value="Unassembled WGS sequence"/>
</dbReference>
<dbReference type="InterPro" id="IPR007148">
    <property type="entry name" value="SSU_processome_Utp12"/>
</dbReference>
<dbReference type="SUPFAM" id="SSF69322">
    <property type="entry name" value="Tricorn protease domain 2"/>
    <property type="match status" value="1"/>
</dbReference>
<dbReference type="InterPro" id="IPR019775">
    <property type="entry name" value="WD40_repeat_CS"/>
</dbReference>
<protein>
    <recommendedName>
        <fullName evidence="5">Small-subunit processome Utp12 domain-containing protein</fullName>
    </recommendedName>
</protein>
<dbReference type="PROSITE" id="PS50294">
    <property type="entry name" value="WD_REPEATS_REGION"/>
    <property type="match status" value="3"/>
</dbReference>
<dbReference type="eggNOG" id="KOG0291">
    <property type="taxonomic scope" value="Eukaryota"/>
</dbReference>
<evidence type="ECO:0000256" key="3">
    <source>
        <dbReference type="ARBA" id="ARBA00022737"/>
    </source>
</evidence>
<dbReference type="STRING" id="81824.A9UXA0"/>
<reference evidence="6 7" key="1">
    <citation type="journal article" date="2008" name="Nature">
        <title>The genome of the choanoflagellate Monosiga brevicollis and the origin of metazoans.</title>
        <authorList>
            <consortium name="JGI Sequencing"/>
            <person name="King N."/>
            <person name="Westbrook M.J."/>
            <person name="Young S.L."/>
            <person name="Kuo A."/>
            <person name="Abedin M."/>
            <person name="Chapman J."/>
            <person name="Fairclough S."/>
            <person name="Hellsten U."/>
            <person name="Isogai Y."/>
            <person name="Letunic I."/>
            <person name="Marr M."/>
            <person name="Pincus D."/>
            <person name="Putnam N."/>
            <person name="Rokas A."/>
            <person name="Wright K.J."/>
            <person name="Zuzow R."/>
            <person name="Dirks W."/>
            <person name="Good M."/>
            <person name="Goodstein D."/>
            <person name="Lemons D."/>
            <person name="Li W."/>
            <person name="Lyons J.B."/>
            <person name="Morris A."/>
            <person name="Nichols S."/>
            <person name="Richter D.J."/>
            <person name="Salamov A."/>
            <person name="Bork P."/>
            <person name="Lim W.A."/>
            <person name="Manning G."/>
            <person name="Miller W.T."/>
            <person name="McGinnis W."/>
            <person name="Shapiro H."/>
            <person name="Tjian R."/>
            <person name="Grigoriev I.V."/>
            <person name="Rokhsar D."/>
        </authorList>
    </citation>
    <scope>NUCLEOTIDE SEQUENCE [LARGE SCALE GENOMIC DNA]</scope>
    <source>
        <strain evidence="7">MX1 / ATCC 50154</strain>
    </source>
</reference>
<evidence type="ECO:0000313" key="6">
    <source>
        <dbReference type="EMBL" id="EDQ90352.1"/>
    </source>
</evidence>
<feature type="repeat" description="WD" evidence="4">
    <location>
        <begin position="134"/>
        <end position="168"/>
    </location>
</feature>
<dbReference type="EMBL" id="CH991548">
    <property type="protein sequence ID" value="EDQ90352.1"/>
    <property type="molecule type" value="Genomic_DNA"/>
</dbReference>
<dbReference type="KEGG" id="mbr:MONBRDRAFT_16453"/>
<keyword evidence="2 4" id="KW-0853">WD repeat</keyword>
<evidence type="ECO:0000256" key="2">
    <source>
        <dbReference type="ARBA" id="ARBA00022574"/>
    </source>
</evidence>
<proteinExistence type="inferred from homology"/>
<dbReference type="SMART" id="SM00320">
    <property type="entry name" value="WD40"/>
    <property type="match status" value="11"/>
</dbReference>
<dbReference type="Pfam" id="PF04003">
    <property type="entry name" value="Utp12"/>
    <property type="match status" value="1"/>
</dbReference>
<feature type="repeat" description="WD" evidence="4">
    <location>
        <begin position="465"/>
        <end position="506"/>
    </location>
</feature>
<accession>A9UXA0</accession>
<comment type="similarity">
    <text evidence="1">Belongs to the WD repeat PWP2 family.</text>
</comment>
<dbReference type="InterPro" id="IPR036322">
    <property type="entry name" value="WD40_repeat_dom_sf"/>
</dbReference>
<evidence type="ECO:0000313" key="7">
    <source>
        <dbReference type="Proteomes" id="UP000001357"/>
    </source>
</evidence>
<feature type="repeat" description="WD" evidence="4">
    <location>
        <begin position="379"/>
        <end position="420"/>
    </location>
</feature>
<dbReference type="Pfam" id="PF00400">
    <property type="entry name" value="WD40"/>
    <property type="match status" value="5"/>
</dbReference>
<keyword evidence="7" id="KW-1185">Reference proteome</keyword>
<dbReference type="InterPro" id="IPR001680">
    <property type="entry name" value="WD40_rpt"/>
</dbReference>
<dbReference type="CDD" id="cd00200">
    <property type="entry name" value="WD40"/>
    <property type="match status" value="1"/>
</dbReference>
<dbReference type="PANTHER" id="PTHR19858:SF0">
    <property type="entry name" value="PERIODIC TRYPTOPHAN PROTEIN 2 HOMOLOG"/>
    <property type="match status" value="1"/>
</dbReference>
<evidence type="ECO:0000256" key="4">
    <source>
        <dbReference type="PROSITE-ProRule" id="PRU00221"/>
    </source>
</evidence>
<dbReference type="PROSITE" id="PS00678">
    <property type="entry name" value="WD_REPEATS_1"/>
    <property type="match status" value="1"/>
</dbReference>
<dbReference type="InterPro" id="IPR015943">
    <property type="entry name" value="WD40/YVTN_repeat-like_dom_sf"/>
</dbReference>